<keyword evidence="15" id="KW-1185">Reference proteome</keyword>
<accession>A0AAW9S1D9</accession>
<evidence type="ECO:0000256" key="6">
    <source>
        <dbReference type="ARBA" id="ARBA00023122"/>
    </source>
</evidence>
<dbReference type="Proteomes" id="UP001403385">
    <property type="component" value="Unassembled WGS sequence"/>
</dbReference>
<dbReference type="EMBL" id="JBDKWZ010000003">
    <property type="protein sequence ID" value="MEN7547673.1"/>
    <property type="molecule type" value="Genomic_DNA"/>
</dbReference>
<dbReference type="Pfam" id="PF00571">
    <property type="entry name" value="CBS"/>
    <property type="match status" value="1"/>
</dbReference>
<evidence type="ECO:0000313" key="14">
    <source>
        <dbReference type="EMBL" id="MEN7547673.1"/>
    </source>
</evidence>
<feature type="coiled-coil region" evidence="10">
    <location>
        <begin position="336"/>
        <end position="363"/>
    </location>
</feature>
<evidence type="ECO:0000256" key="1">
    <source>
        <dbReference type="ARBA" id="ARBA00004651"/>
    </source>
</evidence>
<dbReference type="InterPro" id="IPR016169">
    <property type="entry name" value="FAD-bd_PCMH_sub2"/>
</dbReference>
<evidence type="ECO:0000259" key="13">
    <source>
        <dbReference type="PROSITE" id="PS51846"/>
    </source>
</evidence>
<dbReference type="CDD" id="cd04590">
    <property type="entry name" value="CBS_pair_CorC_HlyC_assoc"/>
    <property type="match status" value="1"/>
</dbReference>
<dbReference type="Pfam" id="PF01595">
    <property type="entry name" value="CNNM"/>
    <property type="match status" value="1"/>
</dbReference>
<dbReference type="RefSeq" id="WP_346820460.1">
    <property type="nucleotide sequence ID" value="NZ_JBDKWZ010000003.1"/>
</dbReference>
<dbReference type="InterPro" id="IPR044751">
    <property type="entry name" value="Ion_transp-like_CBS"/>
</dbReference>
<dbReference type="InterPro" id="IPR036318">
    <property type="entry name" value="FAD-bd_PCMH-like_sf"/>
</dbReference>
<organism evidence="14 15">
    <name type="scientific">Rapidithrix thailandica</name>
    <dbReference type="NCBI Taxonomy" id="413964"/>
    <lineage>
        <taxon>Bacteria</taxon>
        <taxon>Pseudomonadati</taxon>
        <taxon>Bacteroidota</taxon>
        <taxon>Cytophagia</taxon>
        <taxon>Cytophagales</taxon>
        <taxon>Flammeovirgaceae</taxon>
        <taxon>Rapidithrix</taxon>
    </lineage>
</organism>
<dbReference type="Gene3D" id="3.30.465.10">
    <property type="match status" value="1"/>
</dbReference>
<keyword evidence="2" id="KW-1003">Cell membrane</keyword>
<comment type="subcellular location">
    <subcellularLocation>
        <location evidence="1">Cell membrane</location>
        <topology evidence="1">Multi-pass membrane protein</topology>
    </subcellularLocation>
</comment>
<evidence type="ECO:0000256" key="5">
    <source>
        <dbReference type="ARBA" id="ARBA00022989"/>
    </source>
</evidence>
<evidence type="ECO:0000313" key="15">
    <source>
        <dbReference type="Proteomes" id="UP001403385"/>
    </source>
</evidence>
<dbReference type="InterPro" id="IPR005170">
    <property type="entry name" value="Transptr-assoc_dom"/>
</dbReference>
<dbReference type="InterPro" id="IPR002550">
    <property type="entry name" value="CNNM"/>
</dbReference>
<name>A0AAW9S1D9_9BACT</name>
<comment type="caution">
    <text evidence="14">The sequence shown here is derived from an EMBL/GenBank/DDBJ whole genome shotgun (WGS) entry which is preliminary data.</text>
</comment>
<dbReference type="SUPFAM" id="SSF54631">
    <property type="entry name" value="CBS-domain pair"/>
    <property type="match status" value="1"/>
</dbReference>
<keyword evidence="4" id="KW-0677">Repeat</keyword>
<keyword evidence="10" id="KW-0175">Coiled coil</keyword>
<evidence type="ECO:0000259" key="12">
    <source>
        <dbReference type="PROSITE" id="PS51371"/>
    </source>
</evidence>
<protein>
    <submittedName>
        <fullName evidence="14">Hemolysin family protein</fullName>
    </submittedName>
</protein>
<evidence type="ECO:0000256" key="2">
    <source>
        <dbReference type="ARBA" id="ARBA00022475"/>
    </source>
</evidence>
<evidence type="ECO:0000256" key="9">
    <source>
        <dbReference type="PROSITE-ProRule" id="PRU01193"/>
    </source>
</evidence>
<dbReference type="PROSITE" id="PS51371">
    <property type="entry name" value="CBS"/>
    <property type="match status" value="1"/>
</dbReference>
<dbReference type="PROSITE" id="PS51846">
    <property type="entry name" value="CNNM"/>
    <property type="match status" value="1"/>
</dbReference>
<feature type="domain" description="CNNM transmembrane" evidence="13">
    <location>
        <begin position="1"/>
        <end position="199"/>
    </location>
</feature>
<dbReference type="SUPFAM" id="SSF56176">
    <property type="entry name" value="FAD-binding/transporter-associated domain-like"/>
    <property type="match status" value="1"/>
</dbReference>
<dbReference type="AlphaFoldDB" id="A0AAW9S1D9"/>
<dbReference type="Gene3D" id="3.10.580.10">
    <property type="entry name" value="CBS-domain"/>
    <property type="match status" value="1"/>
</dbReference>
<evidence type="ECO:0000256" key="4">
    <source>
        <dbReference type="ARBA" id="ARBA00022737"/>
    </source>
</evidence>
<feature type="transmembrane region" description="Helical" evidence="11">
    <location>
        <begin position="135"/>
        <end position="158"/>
    </location>
</feature>
<evidence type="ECO:0000256" key="3">
    <source>
        <dbReference type="ARBA" id="ARBA00022692"/>
    </source>
</evidence>
<evidence type="ECO:0000256" key="10">
    <source>
        <dbReference type="SAM" id="Coils"/>
    </source>
</evidence>
<dbReference type="InterPro" id="IPR000644">
    <property type="entry name" value="CBS_dom"/>
</dbReference>
<dbReference type="PANTHER" id="PTHR43099">
    <property type="entry name" value="UPF0053 PROTEIN YRKA"/>
    <property type="match status" value="1"/>
</dbReference>
<sequence length="435" mass="48905">MDTNLLIVFISLLFSGFFSAVEIAFVSANRLHIAVQKEQGKLIGRILSHFVSKPSFFIATTLLGNTIALVVYGIFMAAILDPVIEGFLTQHFPGFAHGTVQVITLAIQTILATIVVLATAEFLPKSISLANPDQFLASAAIPMNIIYTISHPFVWIVVKLSKLLITKVFRLPYSEDRPVFGLTDLSNYITNTIVSNPDESKSSDAVDKEIFSNALEFKTIKVRDCMIPRKEIIAVDIEDEIPELKNAFSESGHSKIPVYQDSIDNIIGYCHSLALFKNPKSIKDIITDIVIVPETMPANELMIRFISEHKSMALIVDEFGGTSGIVTIEDIMEEIFGEIEDEYDEDELEIRKLDENRYELNARFEIDYLNEQENFYFPEGDYDTLGGYILSIKNDIPNIGDVVENNQYKFIIKSMEDARIDLVEMEIKASLKTES</sequence>
<dbReference type="PANTHER" id="PTHR43099:SF2">
    <property type="entry name" value="UPF0053 PROTEIN YRKA"/>
    <property type="match status" value="1"/>
</dbReference>
<gene>
    <name evidence="14" type="ORF">AAG747_07130</name>
</gene>
<keyword evidence="3 9" id="KW-0812">Transmembrane</keyword>
<keyword evidence="5 9" id="KW-1133">Transmembrane helix</keyword>
<evidence type="ECO:0000256" key="7">
    <source>
        <dbReference type="ARBA" id="ARBA00023136"/>
    </source>
</evidence>
<evidence type="ECO:0000256" key="11">
    <source>
        <dbReference type="SAM" id="Phobius"/>
    </source>
</evidence>
<dbReference type="SMART" id="SM01091">
    <property type="entry name" value="CorC_HlyC"/>
    <property type="match status" value="1"/>
</dbReference>
<feature type="domain" description="CBS" evidence="12">
    <location>
        <begin position="285"/>
        <end position="342"/>
    </location>
</feature>
<dbReference type="GO" id="GO:0050660">
    <property type="term" value="F:flavin adenine dinucleotide binding"/>
    <property type="evidence" value="ECO:0007669"/>
    <property type="project" value="InterPro"/>
</dbReference>
<dbReference type="InterPro" id="IPR046342">
    <property type="entry name" value="CBS_dom_sf"/>
</dbReference>
<feature type="transmembrane region" description="Helical" evidence="11">
    <location>
        <begin position="55"/>
        <end position="80"/>
    </location>
</feature>
<proteinExistence type="predicted"/>
<dbReference type="FunFam" id="3.10.580.10:FF:000002">
    <property type="entry name" value="Magnesium/cobalt efflux protein CorC"/>
    <property type="match status" value="1"/>
</dbReference>
<reference evidence="14 15" key="1">
    <citation type="submission" date="2024-04" db="EMBL/GenBank/DDBJ databases">
        <title>Novel genus in family Flammeovirgaceae.</title>
        <authorList>
            <person name="Nguyen T.H."/>
            <person name="Vuong T.Q."/>
            <person name="Le H."/>
            <person name="Kim S.-G."/>
        </authorList>
    </citation>
    <scope>NUCLEOTIDE SEQUENCE [LARGE SCALE GENOMIC DNA]</scope>
    <source>
        <strain evidence="14 15">JCM 23209</strain>
    </source>
</reference>
<feature type="transmembrane region" description="Helical" evidence="11">
    <location>
        <begin position="6"/>
        <end position="28"/>
    </location>
</feature>
<dbReference type="InterPro" id="IPR051676">
    <property type="entry name" value="UPF0053_domain"/>
</dbReference>
<evidence type="ECO:0000256" key="8">
    <source>
        <dbReference type="PROSITE-ProRule" id="PRU00703"/>
    </source>
</evidence>
<dbReference type="GO" id="GO:0005886">
    <property type="term" value="C:plasma membrane"/>
    <property type="evidence" value="ECO:0007669"/>
    <property type="project" value="UniProtKB-SubCell"/>
</dbReference>
<feature type="transmembrane region" description="Helical" evidence="11">
    <location>
        <begin position="100"/>
        <end position="123"/>
    </location>
</feature>
<keyword evidence="7 9" id="KW-0472">Membrane</keyword>
<keyword evidence="6 8" id="KW-0129">CBS domain</keyword>
<dbReference type="Pfam" id="PF03471">
    <property type="entry name" value="CorC_HlyC"/>
    <property type="match status" value="1"/>
</dbReference>